<feature type="compositionally biased region" description="Basic and acidic residues" evidence="1">
    <location>
        <begin position="199"/>
        <end position="209"/>
    </location>
</feature>
<organism evidence="4 5">
    <name type="scientific">Dyadobacter psychrotolerans</name>
    <dbReference type="NCBI Taxonomy" id="2541721"/>
    <lineage>
        <taxon>Bacteria</taxon>
        <taxon>Pseudomonadati</taxon>
        <taxon>Bacteroidota</taxon>
        <taxon>Cytophagia</taxon>
        <taxon>Cytophagales</taxon>
        <taxon>Spirosomataceae</taxon>
        <taxon>Dyadobacter</taxon>
    </lineage>
</organism>
<evidence type="ECO:0000313" key="4">
    <source>
        <dbReference type="EMBL" id="TDE13249.1"/>
    </source>
</evidence>
<evidence type="ECO:0000256" key="3">
    <source>
        <dbReference type="SAM" id="SignalP"/>
    </source>
</evidence>
<dbReference type="EMBL" id="SMFL01000007">
    <property type="protein sequence ID" value="TDE13249.1"/>
    <property type="molecule type" value="Genomic_DNA"/>
</dbReference>
<keyword evidence="5" id="KW-1185">Reference proteome</keyword>
<gene>
    <name evidence="4" type="ORF">E0F88_19555</name>
</gene>
<evidence type="ECO:0000256" key="2">
    <source>
        <dbReference type="SAM" id="Phobius"/>
    </source>
</evidence>
<reference evidence="4 5" key="1">
    <citation type="submission" date="2019-03" db="EMBL/GenBank/DDBJ databases">
        <title>Dyadobacter AR-3-6 sp. nov., isolated from arctic soil.</title>
        <authorList>
            <person name="Chaudhary D.K."/>
        </authorList>
    </citation>
    <scope>NUCLEOTIDE SEQUENCE [LARGE SCALE GENOMIC DNA]</scope>
    <source>
        <strain evidence="4 5">AR-3-6</strain>
    </source>
</reference>
<feature type="chain" id="PRO_5020528419" description="Outer membrane protein beta-barrel domain-containing protein" evidence="3">
    <location>
        <begin position="27"/>
        <end position="273"/>
    </location>
</feature>
<keyword evidence="2" id="KW-0472">Membrane</keyword>
<dbReference type="AlphaFoldDB" id="A0A4R5DHD2"/>
<protein>
    <recommendedName>
        <fullName evidence="6">Outer membrane protein beta-barrel domain-containing protein</fullName>
    </recommendedName>
</protein>
<name>A0A4R5DHD2_9BACT</name>
<feature type="transmembrane region" description="Helical" evidence="2">
    <location>
        <begin position="215"/>
        <end position="233"/>
    </location>
</feature>
<feature type="signal peptide" evidence="3">
    <location>
        <begin position="1"/>
        <end position="26"/>
    </location>
</feature>
<dbReference type="OrthoDB" id="1427164at2"/>
<dbReference type="Proteomes" id="UP000294850">
    <property type="component" value="Unassembled WGS sequence"/>
</dbReference>
<evidence type="ECO:0008006" key="6">
    <source>
        <dbReference type="Google" id="ProtNLM"/>
    </source>
</evidence>
<keyword evidence="2" id="KW-1133">Transmembrane helix</keyword>
<evidence type="ECO:0000256" key="1">
    <source>
        <dbReference type="SAM" id="MobiDB-lite"/>
    </source>
</evidence>
<feature type="region of interest" description="Disordered" evidence="1">
    <location>
        <begin position="183"/>
        <end position="209"/>
    </location>
</feature>
<keyword evidence="3" id="KW-0732">Signal</keyword>
<sequence>MMVCFFKMAMSAALFISLAGGTSLFAQDNIILKNGMELPAKVLEVSASEIKYKKQDNPDGPVYTYTIKDVLLIKYANGTKDVFGKPGYVISVAGNDTIPKLNSVLVDQILYKRGFFASQFATPQGKRLSGDETRSILLLVPNANDSYQRGKALRIGGYLTSAAGLGLIGAGLGLAVLSDGGGSGSEHHGDNGIGSNNTDNERGQDHHNNGDLRDVGFAIAGAGILTGIVGIWLDHRATVQFRRTSERFNTSHPASLHFGPSRKGLGVGLALNF</sequence>
<evidence type="ECO:0000313" key="5">
    <source>
        <dbReference type="Proteomes" id="UP000294850"/>
    </source>
</evidence>
<accession>A0A4R5DHD2</accession>
<proteinExistence type="predicted"/>
<comment type="caution">
    <text evidence="4">The sequence shown here is derived from an EMBL/GenBank/DDBJ whole genome shotgun (WGS) entry which is preliminary data.</text>
</comment>
<dbReference type="RefSeq" id="WP_131959971.1">
    <property type="nucleotide sequence ID" value="NZ_SMFL01000007.1"/>
</dbReference>
<keyword evidence="2" id="KW-0812">Transmembrane</keyword>